<dbReference type="PANTHER" id="PTHR10151">
    <property type="entry name" value="ECTONUCLEOTIDE PYROPHOSPHATASE/PHOSPHODIESTERASE"/>
    <property type="match status" value="1"/>
</dbReference>
<dbReference type="PANTHER" id="PTHR10151:SF120">
    <property type="entry name" value="BIS(5'-ADENOSYL)-TRIPHOSPHATASE"/>
    <property type="match status" value="1"/>
</dbReference>
<dbReference type="InterPro" id="IPR017850">
    <property type="entry name" value="Alkaline_phosphatase_core_sf"/>
</dbReference>
<organism evidence="1">
    <name type="scientific">marine metagenome</name>
    <dbReference type="NCBI Taxonomy" id="408172"/>
    <lineage>
        <taxon>unclassified sequences</taxon>
        <taxon>metagenomes</taxon>
        <taxon>ecological metagenomes</taxon>
    </lineage>
</organism>
<protein>
    <recommendedName>
        <fullName evidence="2">Sulfatase N-terminal domain-containing protein</fullName>
    </recommendedName>
</protein>
<dbReference type="CDD" id="cd16018">
    <property type="entry name" value="Enpp"/>
    <property type="match status" value="1"/>
</dbReference>
<evidence type="ECO:0008006" key="2">
    <source>
        <dbReference type="Google" id="ProtNLM"/>
    </source>
</evidence>
<dbReference type="Gene3D" id="3.40.720.10">
    <property type="entry name" value="Alkaline Phosphatase, subunit A"/>
    <property type="match status" value="1"/>
</dbReference>
<dbReference type="PROSITE" id="PS51257">
    <property type="entry name" value="PROKAR_LIPOPROTEIN"/>
    <property type="match status" value="1"/>
</dbReference>
<dbReference type="AlphaFoldDB" id="A0A381TVM5"/>
<accession>A0A381TVM5</accession>
<sequence>MKSKTQFLLIGLLVLAGCEQGPTGDWQDPRVILISIDGLRGDLLTEPSFKRDCPNMSRLMAMGTICDNVQSVFPSLTYPAHTSMISGMMPQEHGIVNNRSFFPEKNFADWYWYADTIKTPTLITKIQGKGLVSLGVSWPVTVGAPMDYMLPEIKSVNDSISTVDLVRKHDYPDRFLESAKIRGVIPEGGNPQGYDRDLLLHEIFMDAFSRKRPHLSLYHMIETDYAQHNHGKNSQEARDAFMFMDSLIGNIMAFLDENSLWTSTTLILSGDHGFRNYQKQLAVNKLFEEKGWLTIEGGTIKDWMVVGLASGGSAFIRLKNPEDEEFKKKVRIALAQQKEFETLERRHMNNLLWSPIETDFLLLAKKGFCFVRSLDQPYIIEKYGGTHGGDPRSRYLKTGYIAGGRGIEKGILKNMMITDVAHQISALLDLGLAPD</sequence>
<name>A0A381TVM5_9ZZZZ</name>
<dbReference type="SUPFAM" id="SSF53649">
    <property type="entry name" value="Alkaline phosphatase-like"/>
    <property type="match status" value="1"/>
</dbReference>
<dbReference type="EMBL" id="UINC01005159">
    <property type="protein sequence ID" value="SVA19481.1"/>
    <property type="molecule type" value="Genomic_DNA"/>
</dbReference>
<gene>
    <name evidence="1" type="ORF">METZ01_LOCUS72335</name>
</gene>
<dbReference type="Pfam" id="PF01663">
    <property type="entry name" value="Phosphodiest"/>
    <property type="match status" value="1"/>
</dbReference>
<dbReference type="InterPro" id="IPR002591">
    <property type="entry name" value="Phosphodiest/P_Trfase"/>
</dbReference>
<reference evidence="1" key="1">
    <citation type="submission" date="2018-05" db="EMBL/GenBank/DDBJ databases">
        <authorList>
            <person name="Lanie J.A."/>
            <person name="Ng W.-L."/>
            <person name="Kazmierczak K.M."/>
            <person name="Andrzejewski T.M."/>
            <person name="Davidsen T.M."/>
            <person name="Wayne K.J."/>
            <person name="Tettelin H."/>
            <person name="Glass J.I."/>
            <person name="Rusch D."/>
            <person name="Podicherti R."/>
            <person name="Tsui H.-C.T."/>
            <person name="Winkler M.E."/>
        </authorList>
    </citation>
    <scope>NUCLEOTIDE SEQUENCE</scope>
</reference>
<proteinExistence type="predicted"/>
<evidence type="ECO:0000313" key="1">
    <source>
        <dbReference type="EMBL" id="SVA19481.1"/>
    </source>
</evidence>
<dbReference type="GO" id="GO:0016787">
    <property type="term" value="F:hydrolase activity"/>
    <property type="evidence" value="ECO:0007669"/>
    <property type="project" value="UniProtKB-ARBA"/>
</dbReference>